<accession>A0A921MS46</accession>
<keyword evidence="4" id="KW-0276">Fatty acid metabolism</keyword>
<name>A0A921MS46_9BACT</name>
<dbReference type="Pfam" id="PF01643">
    <property type="entry name" value="Acyl-ACP_TE"/>
    <property type="match status" value="1"/>
</dbReference>
<reference evidence="10" key="2">
    <citation type="submission" date="2021-09" db="EMBL/GenBank/DDBJ databases">
        <authorList>
            <person name="Gilroy R."/>
        </authorList>
    </citation>
    <scope>NUCLEOTIDE SEQUENCE</scope>
    <source>
        <strain evidence="10">CHK121-7720</strain>
    </source>
</reference>
<evidence type="ECO:0000256" key="5">
    <source>
        <dbReference type="ARBA" id="ARBA00022946"/>
    </source>
</evidence>
<dbReference type="InterPro" id="IPR049427">
    <property type="entry name" value="Acyl-ACP_TE_C"/>
</dbReference>
<reference evidence="10" key="1">
    <citation type="journal article" date="2021" name="PeerJ">
        <title>Extensive microbial diversity within the chicken gut microbiome revealed by metagenomics and culture.</title>
        <authorList>
            <person name="Gilroy R."/>
            <person name="Ravi A."/>
            <person name="Getino M."/>
            <person name="Pursley I."/>
            <person name="Horton D.L."/>
            <person name="Alikhan N.F."/>
            <person name="Baker D."/>
            <person name="Gharbi K."/>
            <person name="Hall N."/>
            <person name="Watson M."/>
            <person name="Adriaenssens E.M."/>
            <person name="Foster-Nyarko E."/>
            <person name="Jarju S."/>
            <person name="Secka A."/>
            <person name="Antonio M."/>
            <person name="Oren A."/>
            <person name="Chaudhuri R.R."/>
            <person name="La Ragione R."/>
            <person name="Hildebrand F."/>
            <person name="Pallen M.J."/>
        </authorList>
    </citation>
    <scope>NUCLEOTIDE SEQUENCE</scope>
    <source>
        <strain evidence="10">CHK121-7720</strain>
    </source>
</reference>
<evidence type="ECO:0000256" key="4">
    <source>
        <dbReference type="ARBA" id="ARBA00022832"/>
    </source>
</evidence>
<evidence type="ECO:0000256" key="7">
    <source>
        <dbReference type="ARBA" id="ARBA00023160"/>
    </source>
</evidence>
<dbReference type="PANTHER" id="PTHR31727">
    <property type="entry name" value="OLEOYL-ACYL CARRIER PROTEIN THIOESTERASE 1, CHLOROPLASTIC"/>
    <property type="match status" value="1"/>
</dbReference>
<keyword evidence="7" id="KW-0275">Fatty acid biosynthesis</keyword>
<evidence type="ECO:0000256" key="3">
    <source>
        <dbReference type="ARBA" id="ARBA00022801"/>
    </source>
</evidence>
<dbReference type="GO" id="GO:0016297">
    <property type="term" value="F:fatty acyl-[ACP] hydrolase activity"/>
    <property type="evidence" value="ECO:0007669"/>
    <property type="project" value="InterPro"/>
</dbReference>
<evidence type="ECO:0000259" key="8">
    <source>
        <dbReference type="Pfam" id="PF01643"/>
    </source>
</evidence>
<keyword evidence="5" id="KW-0809">Transit peptide</keyword>
<evidence type="ECO:0000256" key="2">
    <source>
        <dbReference type="ARBA" id="ARBA00022516"/>
    </source>
</evidence>
<keyword evidence="3" id="KW-0378">Hydrolase</keyword>
<feature type="domain" description="Acyl-ACP thioesterase N-terminal hotdog" evidence="8">
    <location>
        <begin position="14"/>
        <end position="133"/>
    </location>
</feature>
<dbReference type="RefSeq" id="WP_273306140.1">
    <property type="nucleotide sequence ID" value="NZ_DYUD01000021.1"/>
</dbReference>
<dbReference type="EMBL" id="DYUD01000021">
    <property type="protein sequence ID" value="HJG89086.1"/>
    <property type="molecule type" value="Genomic_DNA"/>
</dbReference>
<dbReference type="InterPro" id="IPR029069">
    <property type="entry name" value="HotDog_dom_sf"/>
</dbReference>
<dbReference type="AlphaFoldDB" id="A0A921MS46"/>
<dbReference type="CDD" id="cd00586">
    <property type="entry name" value="4HBT"/>
    <property type="match status" value="1"/>
</dbReference>
<dbReference type="PANTHER" id="PTHR31727:SF6">
    <property type="entry name" value="OLEOYL-ACYL CARRIER PROTEIN THIOESTERASE 1, CHLOROPLASTIC"/>
    <property type="match status" value="1"/>
</dbReference>
<dbReference type="Proteomes" id="UP000757103">
    <property type="component" value="Unassembled WGS sequence"/>
</dbReference>
<comment type="caution">
    <text evidence="10">The sequence shown here is derived from an EMBL/GenBank/DDBJ whole genome shotgun (WGS) entry which is preliminary data.</text>
</comment>
<keyword evidence="2" id="KW-0444">Lipid biosynthesis</keyword>
<dbReference type="Pfam" id="PF20791">
    <property type="entry name" value="Acyl-ACP_TE_C"/>
    <property type="match status" value="1"/>
</dbReference>
<evidence type="ECO:0000256" key="6">
    <source>
        <dbReference type="ARBA" id="ARBA00023098"/>
    </source>
</evidence>
<evidence type="ECO:0000313" key="10">
    <source>
        <dbReference type="EMBL" id="HJG89086.1"/>
    </source>
</evidence>
<dbReference type="Gene3D" id="3.10.129.10">
    <property type="entry name" value="Hotdog Thioesterase"/>
    <property type="match status" value="2"/>
</dbReference>
<dbReference type="InterPro" id="IPR045023">
    <property type="entry name" value="FATA/B"/>
</dbReference>
<proteinExistence type="inferred from homology"/>
<dbReference type="GO" id="GO:0000036">
    <property type="term" value="F:acyl carrier activity"/>
    <property type="evidence" value="ECO:0007669"/>
    <property type="project" value="TreeGrafter"/>
</dbReference>
<dbReference type="SUPFAM" id="SSF54637">
    <property type="entry name" value="Thioesterase/thiol ester dehydrase-isomerase"/>
    <property type="match status" value="2"/>
</dbReference>
<feature type="domain" description="Acyl-ACP thioesterase-like C-terminal" evidence="9">
    <location>
        <begin position="160"/>
        <end position="251"/>
    </location>
</feature>
<dbReference type="InterPro" id="IPR002864">
    <property type="entry name" value="Acyl-ACP_thioesterase_NHD"/>
</dbReference>
<keyword evidence="6" id="KW-0443">Lipid metabolism</keyword>
<gene>
    <name evidence="10" type="ORF">K8U91_06410</name>
</gene>
<organism evidence="10 11">
    <name type="scientific">Barnesiella viscericola</name>
    <dbReference type="NCBI Taxonomy" id="397865"/>
    <lineage>
        <taxon>Bacteria</taxon>
        <taxon>Pseudomonadati</taxon>
        <taxon>Bacteroidota</taxon>
        <taxon>Bacteroidia</taxon>
        <taxon>Bacteroidales</taxon>
        <taxon>Barnesiellaceae</taxon>
        <taxon>Barnesiella</taxon>
    </lineage>
</organism>
<evidence type="ECO:0000256" key="1">
    <source>
        <dbReference type="ARBA" id="ARBA00006500"/>
    </source>
</evidence>
<evidence type="ECO:0000259" key="9">
    <source>
        <dbReference type="Pfam" id="PF20791"/>
    </source>
</evidence>
<evidence type="ECO:0000313" key="11">
    <source>
        <dbReference type="Proteomes" id="UP000757103"/>
    </source>
</evidence>
<protein>
    <submittedName>
        <fullName evidence="10">Acyl-[acyl-carrier-protein] thioesterase</fullName>
    </submittedName>
</protein>
<sequence length="253" mass="29570">MKENQEIPEAGGPLYTHSYTVEPAEGNAQQELPLPLLAKRILEVATLHAESWGIGYSDLIKSRQVWVLSRLSIEMTRYPRIHERYTLETWIEGYNKHFSSRNFAIYGGDGAPCGYARTIWVVINLDTRTSVDIGQIEHIARNIIDHPCPIDRQSRVREVHDDKPHTHRVGYIDIDLNRHVNSVKYIEHLLDLFNLDRYDRQRVHRFEISYANEARYGTPLQLLKEEESPDNFALEIRDDQTVYCKGRIIFENR</sequence>
<comment type="similarity">
    <text evidence="1">Belongs to the acyl-ACP thioesterase family.</text>
</comment>